<evidence type="ECO:0000313" key="2">
    <source>
        <dbReference type="Proteomes" id="UP001202717"/>
    </source>
</evidence>
<accession>A0ABY7RTH1</accession>
<proteinExistence type="predicted"/>
<protein>
    <submittedName>
        <fullName evidence="1">Uncharacterized protein</fullName>
    </submittedName>
</protein>
<keyword evidence="2" id="KW-1185">Reference proteome</keyword>
<sequence>MTNYSLNFISKLENLNSLNLPSELVDGTTLEKFGRKIKLIWRLYKLKDEKVWERIQEDEQNGIIYSEINTENLKRLTDFINVDFLSKLLEQEIHFNLKKLDIDSKYNLTFSLESDKNVVGVREMKWSNVNVIAFEYLNNEWINDSDNFWNLKKWSVVEIKEGYCEIKNVVQQRV</sequence>
<gene>
    <name evidence="1" type="ORF">MUN68_009325</name>
</gene>
<evidence type="ECO:0000313" key="1">
    <source>
        <dbReference type="EMBL" id="WCO00273.1"/>
    </source>
</evidence>
<dbReference type="Proteomes" id="UP001202717">
    <property type="component" value="Chromosome"/>
</dbReference>
<name>A0ABY7RTH1_9FLAO</name>
<dbReference type="RefSeq" id="WP_249997299.1">
    <property type="nucleotide sequence ID" value="NZ_CP116221.1"/>
</dbReference>
<reference evidence="1 2" key="1">
    <citation type="submission" date="2023-01" db="EMBL/GenBank/DDBJ databases">
        <title>Psychroserpens ponticola sp. nov., isolated from seawater.</title>
        <authorList>
            <person name="Kristyanto S."/>
            <person name="Jung J."/>
            <person name="Kim J.M."/>
            <person name="Jeon C.O."/>
        </authorList>
    </citation>
    <scope>NUCLEOTIDE SEQUENCE [LARGE SCALE GENOMIC DNA]</scope>
    <source>
        <strain evidence="1 2">MSW6</strain>
    </source>
</reference>
<dbReference type="EMBL" id="CP116221">
    <property type="protein sequence ID" value="WCO00273.1"/>
    <property type="molecule type" value="Genomic_DNA"/>
</dbReference>
<organism evidence="1 2">
    <name type="scientific">Psychroserpens ponticola</name>
    <dbReference type="NCBI Taxonomy" id="2932268"/>
    <lineage>
        <taxon>Bacteria</taxon>
        <taxon>Pseudomonadati</taxon>
        <taxon>Bacteroidota</taxon>
        <taxon>Flavobacteriia</taxon>
        <taxon>Flavobacteriales</taxon>
        <taxon>Flavobacteriaceae</taxon>
        <taxon>Psychroserpens</taxon>
    </lineage>
</organism>